<dbReference type="InterPro" id="IPR023997">
    <property type="entry name" value="TonB-dep_OMP_SusC/RagA_CS"/>
</dbReference>
<dbReference type="Pfam" id="PF13715">
    <property type="entry name" value="CarbopepD_reg_2"/>
    <property type="match status" value="1"/>
</dbReference>
<dbReference type="EMBL" id="BQOL01000002">
    <property type="protein sequence ID" value="GKI19984.1"/>
    <property type="molecule type" value="Genomic_DNA"/>
</dbReference>
<protein>
    <submittedName>
        <fullName evidence="10">SusC/RagA family TonB-linked outer membrane protein</fullName>
    </submittedName>
</protein>
<dbReference type="SUPFAM" id="SSF56935">
    <property type="entry name" value="Porins"/>
    <property type="match status" value="1"/>
</dbReference>
<comment type="caution">
    <text evidence="10">The sequence shown here is derived from an EMBL/GenBank/DDBJ whole genome shotgun (WGS) entry which is preliminary data.</text>
</comment>
<proteinExistence type="inferred from homology"/>
<dbReference type="AlphaFoldDB" id="A0AA37KS83"/>
<dbReference type="Proteomes" id="UP001055105">
    <property type="component" value="Unassembled WGS sequence"/>
</dbReference>
<keyword evidence="3 7" id="KW-1134">Transmembrane beta strand</keyword>
<dbReference type="InterPro" id="IPR023996">
    <property type="entry name" value="TonB-dep_OMP_SusC/RagA"/>
</dbReference>
<name>A0AA37KS83_9BACT</name>
<gene>
    <name evidence="10" type="ORF">CE91St16_28920</name>
</gene>
<dbReference type="InterPro" id="IPR008969">
    <property type="entry name" value="CarboxyPept-like_regulatory"/>
</dbReference>
<organism evidence="10 11">
    <name type="scientific">Alistipes finegoldii</name>
    <dbReference type="NCBI Taxonomy" id="214856"/>
    <lineage>
        <taxon>Bacteria</taxon>
        <taxon>Pseudomonadati</taxon>
        <taxon>Bacteroidota</taxon>
        <taxon>Bacteroidia</taxon>
        <taxon>Bacteroidales</taxon>
        <taxon>Rikenellaceae</taxon>
        <taxon>Alistipes</taxon>
    </lineage>
</organism>
<feature type="chain" id="PRO_5041420338" evidence="8">
    <location>
        <begin position="25"/>
        <end position="1045"/>
    </location>
</feature>
<dbReference type="Gene3D" id="2.60.40.1120">
    <property type="entry name" value="Carboxypeptidase-like, regulatory domain"/>
    <property type="match status" value="1"/>
</dbReference>
<evidence type="ECO:0000256" key="8">
    <source>
        <dbReference type="SAM" id="SignalP"/>
    </source>
</evidence>
<dbReference type="Gene3D" id="2.40.170.20">
    <property type="entry name" value="TonB-dependent receptor, beta-barrel domain"/>
    <property type="match status" value="1"/>
</dbReference>
<dbReference type="PROSITE" id="PS52016">
    <property type="entry name" value="TONB_DEPENDENT_REC_3"/>
    <property type="match status" value="1"/>
</dbReference>
<keyword evidence="8" id="KW-0732">Signal</keyword>
<dbReference type="Gene3D" id="2.170.130.10">
    <property type="entry name" value="TonB-dependent receptor, plug domain"/>
    <property type="match status" value="1"/>
</dbReference>
<sequence length="1045" mass="115275">MKYAKYIACLTVALLLTVELFAQTAVSGRITDKNGESVIGATILVKGTTTGTSSDAEGRYKIVIPAAAEKTLQVSYLGYKPQEIAVGTRTRIDIELESDEAQIEEVVVVGYGTLRKSDVTGAVTSVKIDKNEAAQVASFDKLLQGHAAGVQVTTGNAAPGGAVSVKIRGTSSFNGTGEPLYVVDGIILNPSSQDVKNPLGSTGQEAQNALASISPQDIASMEILKDASATAIYGSMGANGVVLITTKQGTSDTPRIEFSTMVDISTPRKHIDVLDLDQFLAYSDDVGVSLDIKEGEVLEARDWQDYTMRNAVSINTRVSVSGRSDKSNYYLAGGYLDNNGIIRNTNVRQYDFRANFDHRIAKFIKVGTKTTVSNRKNQMTQGTEPGGTQNATRATSMIRQMLGSKPYVTTSGEDLGDEEDYKGTDLWLNSYEDGSDEFRLSGSLYADIRLTKWLSFKTTFGTDYRNKNRTRFYGQYLDNGLNGRAGFSELVAFRYNVDNMFNINKSFKGGHRIDAVLGISVNSAENHNSTINAQDFPDYPALEFRSDAISNAKTQVPGYSEDASTLMSYIARMVYSYKDRYVLTATFRADGSSKFSKENRFSYFPSFSAAWRMSEEKFMKNLNFISNLKLRAGWGMVGNQGLSPYQTLTTYSSMYTADPNSDYSVSPDGQFVIGIKPSIMSNRELKWETTEQYNVGLDLGLLDNRLNMTLDLYYKNTKDLLQQISIPPSTGFSSMWINRGNIENRGVEFSVDAYPVDNADFTWNVNANISFNRNKIGSIGLPAASHGNIFASAFEGEEISNTSDYFKMPANIFIEGRPAGLFYGFRTNGIVTQEAIDKGLVPTYRGQQLQPGDIWYLDTDGSGNVDDMDKEVIGDPNPSFTYGFSTSFRWKSLSLSMMFDGVYGNQIANGNLLPETNTSPTGNNLHNVRTEAYLGAWSESNQDARYPRLNRTAGQTKDFTDRILENGSYMRLSAVTLSYQFNFKRTSVVKNLGLSFTVRNAFTWSSYSGWDPEVSSFTNNALKVGVDWSSYPSSRAYVCGITMTF</sequence>
<keyword evidence="2 7" id="KW-0813">Transport</keyword>
<comment type="similarity">
    <text evidence="7">Belongs to the TonB-dependent receptor family.</text>
</comment>
<comment type="subcellular location">
    <subcellularLocation>
        <location evidence="1 7">Cell outer membrane</location>
        <topology evidence="1 7">Multi-pass membrane protein</topology>
    </subcellularLocation>
</comment>
<dbReference type="InterPro" id="IPR039426">
    <property type="entry name" value="TonB-dep_rcpt-like"/>
</dbReference>
<dbReference type="SUPFAM" id="SSF49464">
    <property type="entry name" value="Carboxypeptidase regulatory domain-like"/>
    <property type="match status" value="1"/>
</dbReference>
<evidence type="ECO:0000256" key="5">
    <source>
        <dbReference type="ARBA" id="ARBA00023136"/>
    </source>
</evidence>
<evidence type="ECO:0000256" key="4">
    <source>
        <dbReference type="ARBA" id="ARBA00022692"/>
    </source>
</evidence>
<evidence type="ECO:0000313" key="10">
    <source>
        <dbReference type="EMBL" id="GKI19984.1"/>
    </source>
</evidence>
<keyword evidence="5 7" id="KW-0472">Membrane</keyword>
<evidence type="ECO:0000256" key="2">
    <source>
        <dbReference type="ARBA" id="ARBA00022448"/>
    </source>
</evidence>
<evidence type="ECO:0000259" key="9">
    <source>
        <dbReference type="Pfam" id="PF07715"/>
    </source>
</evidence>
<evidence type="ECO:0000256" key="3">
    <source>
        <dbReference type="ARBA" id="ARBA00022452"/>
    </source>
</evidence>
<dbReference type="NCBIfam" id="TIGR04056">
    <property type="entry name" value="OMP_RagA_SusC"/>
    <property type="match status" value="1"/>
</dbReference>
<dbReference type="InterPro" id="IPR012910">
    <property type="entry name" value="Plug_dom"/>
</dbReference>
<feature type="signal peptide" evidence="8">
    <location>
        <begin position="1"/>
        <end position="24"/>
    </location>
</feature>
<dbReference type="RefSeq" id="WP_244076918.1">
    <property type="nucleotide sequence ID" value="NZ_AP025581.1"/>
</dbReference>
<dbReference type="Pfam" id="PF07715">
    <property type="entry name" value="Plug"/>
    <property type="match status" value="1"/>
</dbReference>
<evidence type="ECO:0000256" key="1">
    <source>
        <dbReference type="ARBA" id="ARBA00004571"/>
    </source>
</evidence>
<dbReference type="InterPro" id="IPR036942">
    <property type="entry name" value="Beta-barrel_TonB_sf"/>
</dbReference>
<dbReference type="InterPro" id="IPR037066">
    <property type="entry name" value="Plug_dom_sf"/>
</dbReference>
<evidence type="ECO:0000256" key="6">
    <source>
        <dbReference type="ARBA" id="ARBA00023237"/>
    </source>
</evidence>
<feature type="domain" description="TonB-dependent receptor plug" evidence="9">
    <location>
        <begin position="116"/>
        <end position="241"/>
    </location>
</feature>
<accession>A0AA37KS83</accession>
<keyword evidence="6 7" id="KW-0998">Cell outer membrane</keyword>
<keyword evidence="4 7" id="KW-0812">Transmembrane</keyword>
<dbReference type="GO" id="GO:0009279">
    <property type="term" value="C:cell outer membrane"/>
    <property type="evidence" value="ECO:0007669"/>
    <property type="project" value="UniProtKB-SubCell"/>
</dbReference>
<reference evidence="10" key="1">
    <citation type="submission" date="2022-01" db="EMBL/GenBank/DDBJ databases">
        <title>Novel bile acid biosynthetic pathways are enriched in the microbiome of centenarians.</title>
        <authorList>
            <person name="Sato Y."/>
            <person name="Atarashi K."/>
            <person name="Plichta R.D."/>
            <person name="Arai Y."/>
            <person name="Sasajima S."/>
            <person name="Kearney M.S."/>
            <person name="Suda W."/>
            <person name="Takeshita K."/>
            <person name="Sasaki T."/>
            <person name="Okamoto S."/>
            <person name="Skelly N.A."/>
            <person name="Okamura Y."/>
            <person name="Vlamakis H."/>
            <person name="Li Y."/>
            <person name="Tanoue T."/>
            <person name="Takei H."/>
            <person name="Nittono H."/>
            <person name="Narushima S."/>
            <person name="Irie J."/>
            <person name="Itoh H."/>
            <person name="Moriya K."/>
            <person name="Sugiura Y."/>
            <person name="Suematsu M."/>
            <person name="Moritoki N."/>
            <person name="Shibata S."/>
            <person name="Littman R.D."/>
            <person name="Fischbach A.M."/>
            <person name="Uwamino Y."/>
            <person name="Inoue T."/>
            <person name="Honda A."/>
            <person name="Hattori M."/>
            <person name="Murai T."/>
            <person name="Xavier J.R."/>
            <person name="Hirose N."/>
            <person name="Honda K."/>
        </authorList>
    </citation>
    <scope>NUCLEOTIDE SEQUENCE</scope>
    <source>
        <strain evidence="10">CE91-St16</strain>
    </source>
</reference>
<evidence type="ECO:0000256" key="7">
    <source>
        <dbReference type="PROSITE-ProRule" id="PRU01360"/>
    </source>
</evidence>
<evidence type="ECO:0000313" key="11">
    <source>
        <dbReference type="Proteomes" id="UP001055105"/>
    </source>
</evidence>
<dbReference type="NCBIfam" id="TIGR04057">
    <property type="entry name" value="SusC_RagA_signa"/>
    <property type="match status" value="1"/>
</dbReference>